<comment type="similarity">
    <text evidence="2 5">Belongs to the CBF/MAK21 family.</text>
</comment>
<sequence>MGKKRQSKEIESKRKRAREESDAVLASGSGVFTSKQGSQTSEEPVDWENEEQDYELKPRTSKTNNNVMEGLPIKRADGKIERRVREEVKKDDEEDAVDAEMEEIDRQIQELKDQQEKEEQEEQEKTEEDPDSHLSPQEKLFKLKEEIADLASSLIEDPESNVSNLTRLRKMSSSHNPVTAQLSIMALIPVFKSLAPSYKIRPLTDAEKREKVSKEVAKMRQFEQLLVQNYTEYVDNLAKLARISFTNSTNNKKITADQVRMGQLATKAACELCLSSLRYFNYRTDVFIIIIRRLNRKPSNVDDLSVFTKCLRTIETLLKDDEENGDISFELVRILCKSVKDKKFRVDESVINIFLSLSVLHDYDPNYNKNDNTKPKLKKKDRVHISKKERKARKERKEIDEEMRKAEQALTVEEREKFQAKILKMLLTLYLEILKSGSHGEASHLMASVLEGLARFGKMANVDLLGDFLEVLREIMTDIMDNHSIFNEDGEEKEAGVDEDEEDAGMFDGRNIRNVLLCIVTAFSLFTNHSSTGRLPMSIDLTKFVTTLYRILADLSLDCDLELSHKSLRLADPLSIHSLEEKPNVNVSTKAELLLRCLDYIFFRSKNGTLPRATSFVKRLYISILESPEKTSLALLKFIGKLTTRYDEGIQGLWNTEERISGEGIYVLGTEKNVKREVELERCNSGAATLWETVILDKHYCPMVKDGARSLMKNSKPKST</sequence>
<dbReference type="GO" id="GO:0005730">
    <property type="term" value="C:nucleolus"/>
    <property type="evidence" value="ECO:0007669"/>
    <property type="project" value="UniProtKB-SubCell"/>
</dbReference>
<evidence type="ECO:0000256" key="6">
    <source>
        <dbReference type="SAM" id="MobiDB-lite"/>
    </source>
</evidence>
<evidence type="ECO:0000313" key="10">
    <source>
        <dbReference type="Proteomes" id="UP000837801"/>
    </source>
</evidence>
<feature type="domain" description="Nucleolar complex-associated protein 3 N-terminal" evidence="8">
    <location>
        <begin position="143"/>
        <end position="233"/>
    </location>
</feature>
<dbReference type="GO" id="GO:0003682">
    <property type="term" value="F:chromatin binding"/>
    <property type="evidence" value="ECO:0007669"/>
    <property type="project" value="TreeGrafter"/>
</dbReference>
<dbReference type="EMBL" id="CAKXYY010000048">
    <property type="protein sequence ID" value="CAH2356072.1"/>
    <property type="molecule type" value="Genomic_DNA"/>
</dbReference>
<evidence type="ECO:0000313" key="9">
    <source>
        <dbReference type="EMBL" id="CAH2356072.1"/>
    </source>
</evidence>
<dbReference type="OrthoDB" id="10263597at2759"/>
<dbReference type="GO" id="GO:0006270">
    <property type="term" value="P:DNA replication initiation"/>
    <property type="evidence" value="ECO:0007669"/>
    <property type="project" value="TreeGrafter"/>
</dbReference>
<dbReference type="PANTHER" id="PTHR14428">
    <property type="entry name" value="NUCLEOLAR COMPLEX PROTEIN 3"/>
    <property type="match status" value="1"/>
</dbReference>
<evidence type="ECO:0000259" key="7">
    <source>
        <dbReference type="Pfam" id="PF03914"/>
    </source>
</evidence>
<feature type="compositionally biased region" description="Basic residues" evidence="6">
    <location>
        <begin position="375"/>
        <end position="394"/>
    </location>
</feature>
<dbReference type="InterPro" id="IPR005612">
    <property type="entry name" value="CCAAT-binding_factor"/>
</dbReference>
<comment type="function">
    <text evidence="5">Required for synthesis of 60S ribosomal subunits and the transport of pre-ribosomes from the nucleoplasm to the cytoplasm.</text>
</comment>
<gene>
    <name evidence="9" type="ORF">CLIB1423_48S00166</name>
</gene>
<protein>
    <recommendedName>
        <fullName evidence="5">Nucleolar complex-associated protein 3</fullName>
    </recommendedName>
</protein>
<keyword evidence="10" id="KW-1185">Reference proteome</keyword>
<feature type="compositionally biased region" description="Acidic residues" evidence="6">
    <location>
        <begin position="92"/>
        <end position="103"/>
    </location>
</feature>
<keyword evidence="4" id="KW-0539">Nucleus</keyword>
<dbReference type="AlphaFoldDB" id="A0A9P0QW11"/>
<dbReference type="Pfam" id="PF03914">
    <property type="entry name" value="CBF"/>
    <property type="match status" value="1"/>
</dbReference>
<keyword evidence="5" id="KW-0690">Ribosome biogenesis</keyword>
<dbReference type="Proteomes" id="UP000837801">
    <property type="component" value="Unassembled WGS sequence"/>
</dbReference>
<dbReference type="SUPFAM" id="SSF48371">
    <property type="entry name" value="ARM repeat"/>
    <property type="match status" value="1"/>
</dbReference>
<evidence type="ECO:0000259" key="8">
    <source>
        <dbReference type="Pfam" id="PF07540"/>
    </source>
</evidence>
<name>A0A9P0QW11_9ASCO</name>
<dbReference type="InterPro" id="IPR011501">
    <property type="entry name" value="Noc3_N"/>
</dbReference>
<dbReference type="GO" id="GO:0042254">
    <property type="term" value="P:ribosome biogenesis"/>
    <property type="evidence" value="ECO:0007669"/>
    <property type="project" value="UniProtKB-KW"/>
</dbReference>
<feature type="compositionally biased region" description="Basic and acidic residues" evidence="6">
    <location>
        <begin position="104"/>
        <end position="117"/>
    </location>
</feature>
<proteinExistence type="inferred from homology"/>
<dbReference type="PIRSF" id="PIRSF028977">
    <property type="entry name" value="Nucleolar_complex_p3"/>
    <property type="match status" value="1"/>
</dbReference>
<feature type="compositionally biased region" description="Acidic residues" evidence="6">
    <location>
        <begin position="43"/>
        <end position="53"/>
    </location>
</feature>
<organism evidence="9 10">
    <name type="scientific">[Candida] railenensis</name>
    <dbReference type="NCBI Taxonomy" id="45579"/>
    <lineage>
        <taxon>Eukaryota</taxon>
        <taxon>Fungi</taxon>
        <taxon>Dikarya</taxon>
        <taxon>Ascomycota</taxon>
        <taxon>Saccharomycotina</taxon>
        <taxon>Pichiomycetes</taxon>
        <taxon>Debaryomycetaceae</taxon>
        <taxon>Kurtzmaniella</taxon>
    </lineage>
</organism>
<feature type="compositionally biased region" description="Polar residues" evidence="6">
    <location>
        <begin position="30"/>
        <end position="42"/>
    </location>
</feature>
<feature type="compositionally biased region" description="Basic and acidic residues" evidence="6">
    <location>
        <begin position="72"/>
        <end position="91"/>
    </location>
</feature>
<dbReference type="InterPro" id="IPR016024">
    <property type="entry name" value="ARM-type_fold"/>
</dbReference>
<comment type="caution">
    <text evidence="9">The sequence shown here is derived from an EMBL/GenBank/DDBJ whole genome shotgun (WGS) entry which is preliminary data.</text>
</comment>
<evidence type="ECO:0000256" key="5">
    <source>
        <dbReference type="PIRNR" id="PIRNR028977"/>
    </source>
</evidence>
<accession>A0A9P0QW11</accession>
<feature type="region of interest" description="Disordered" evidence="6">
    <location>
        <begin position="1"/>
        <end position="137"/>
    </location>
</feature>
<feature type="compositionally biased region" description="Acidic residues" evidence="6">
    <location>
        <begin position="118"/>
        <end position="130"/>
    </location>
</feature>
<feature type="region of interest" description="Disordered" evidence="6">
    <location>
        <begin position="370"/>
        <end position="399"/>
    </location>
</feature>
<reference evidence="9" key="1">
    <citation type="submission" date="2022-03" db="EMBL/GenBank/DDBJ databases">
        <authorList>
            <person name="Legras J.-L."/>
            <person name="Devillers H."/>
            <person name="Grondin C."/>
        </authorList>
    </citation>
    <scope>NUCLEOTIDE SEQUENCE</scope>
    <source>
        <strain evidence="9">CLIB 1423</strain>
    </source>
</reference>
<dbReference type="InterPro" id="IPR016903">
    <property type="entry name" value="Nucleolar_cplx-assoc_3"/>
</dbReference>
<keyword evidence="3" id="KW-0175">Coiled coil</keyword>
<evidence type="ECO:0000256" key="1">
    <source>
        <dbReference type="ARBA" id="ARBA00004604"/>
    </source>
</evidence>
<evidence type="ECO:0000256" key="3">
    <source>
        <dbReference type="ARBA" id="ARBA00023054"/>
    </source>
</evidence>
<dbReference type="Pfam" id="PF07540">
    <property type="entry name" value="NOC3p"/>
    <property type="match status" value="1"/>
</dbReference>
<comment type="subcellular location">
    <subcellularLocation>
        <location evidence="1 5">Nucleus</location>
        <location evidence="1 5">Nucleolus</location>
    </subcellularLocation>
</comment>
<feature type="compositionally biased region" description="Basic and acidic residues" evidence="6">
    <location>
        <begin position="7"/>
        <end position="21"/>
    </location>
</feature>
<evidence type="ECO:0000256" key="2">
    <source>
        <dbReference type="ARBA" id="ARBA00007797"/>
    </source>
</evidence>
<dbReference type="PANTHER" id="PTHR14428:SF5">
    <property type="entry name" value="NUCLEOLAR COMPLEX PROTEIN 3 HOMOLOG"/>
    <property type="match status" value="1"/>
</dbReference>
<feature type="domain" description="CCAAT-binding factor" evidence="7">
    <location>
        <begin position="516"/>
        <end position="708"/>
    </location>
</feature>
<evidence type="ECO:0000256" key="4">
    <source>
        <dbReference type="ARBA" id="ARBA00023242"/>
    </source>
</evidence>